<dbReference type="PANTHER" id="PTHR30537">
    <property type="entry name" value="HTH-TYPE TRANSCRIPTIONAL REGULATOR"/>
    <property type="match status" value="1"/>
</dbReference>
<keyword evidence="3" id="KW-0238">DNA-binding</keyword>
<comment type="similarity">
    <text evidence="1">Belongs to the LysR transcriptional regulatory family.</text>
</comment>
<dbReference type="Gene3D" id="3.40.190.290">
    <property type="match status" value="1"/>
</dbReference>
<proteinExistence type="inferred from homology"/>
<dbReference type="Proteomes" id="UP001059607">
    <property type="component" value="Chromosome"/>
</dbReference>
<dbReference type="PANTHER" id="PTHR30537:SF5">
    <property type="entry name" value="HTH-TYPE TRANSCRIPTIONAL ACTIVATOR TTDR-RELATED"/>
    <property type="match status" value="1"/>
</dbReference>
<evidence type="ECO:0000313" key="7">
    <source>
        <dbReference type="Proteomes" id="UP001059607"/>
    </source>
</evidence>
<dbReference type="EMBL" id="CP101125">
    <property type="protein sequence ID" value="UTO15295.1"/>
    <property type="molecule type" value="Genomic_DNA"/>
</dbReference>
<dbReference type="PROSITE" id="PS50931">
    <property type="entry name" value="HTH_LYSR"/>
    <property type="match status" value="1"/>
</dbReference>
<dbReference type="InterPro" id="IPR005119">
    <property type="entry name" value="LysR_subst-bd"/>
</dbReference>
<dbReference type="InterPro" id="IPR036390">
    <property type="entry name" value="WH_DNA-bd_sf"/>
</dbReference>
<keyword evidence="2" id="KW-0805">Transcription regulation</keyword>
<evidence type="ECO:0000256" key="4">
    <source>
        <dbReference type="ARBA" id="ARBA00023163"/>
    </source>
</evidence>
<organism evidence="6 7">
    <name type="scientific">Pseudomonas nunensis</name>
    <dbReference type="NCBI Taxonomy" id="2961896"/>
    <lineage>
        <taxon>Bacteria</taxon>
        <taxon>Pseudomonadati</taxon>
        <taxon>Pseudomonadota</taxon>
        <taxon>Gammaproteobacteria</taxon>
        <taxon>Pseudomonadales</taxon>
        <taxon>Pseudomonadaceae</taxon>
        <taxon>Pseudomonas</taxon>
    </lineage>
</organism>
<dbReference type="PRINTS" id="PR00039">
    <property type="entry name" value="HTHLYSR"/>
</dbReference>
<dbReference type="Gene3D" id="1.10.10.10">
    <property type="entry name" value="Winged helix-like DNA-binding domain superfamily/Winged helix DNA-binding domain"/>
    <property type="match status" value="1"/>
</dbReference>
<dbReference type="SUPFAM" id="SSF46785">
    <property type="entry name" value="Winged helix' DNA-binding domain"/>
    <property type="match status" value="1"/>
</dbReference>
<evidence type="ECO:0000256" key="3">
    <source>
        <dbReference type="ARBA" id="ARBA00023125"/>
    </source>
</evidence>
<reference evidence="6" key="1">
    <citation type="submission" date="2022-07" db="EMBL/GenBank/DDBJ databases">
        <title>Pseudomonas nunamit sp. nov. an antifungal species isolated from Greenland.</title>
        <authorList>
            <person name="Ntana F."/>
            <person name="Hennessy R.C."/>
            <person name="Zervas A."/>
            <person name="Stougaard P."/>
        </authorList>
    </citation>
    <scope>NUCLEOTIDE SEQUENCE</scope>
    <source>
        <strain evidence="6">In5</strain>
    </source>
</reference>
<keyword evidence="7" id="KW-1185">Reference proteome</keyword>
<dbReference type="InterPro" id="IPR036388">
    <property type="entry name" value="WH-like_DNA-bd_sf"/>
</dbReference>
<sequence>MSFDASLASGMGVFSAVVDGGSFVRAAEVLELTPSGVSRAIARLEKRLGIRLFDRTTRTVTLTDEGRRFHGEIAPLLASLEEAANSASTSATQVRGRLRVNMDPYFSRLILGPKLGQFMARYPELYLELQTRDQLGDIVADGFDLAVRFGHPQSSSLVARKLLDVRVLTLASPAYLKRHGRPLAPLDMEDERHVCVQFRDPQTARPFGWEFHRPGRAVLHVQPHCRLLVNDVGTLHSVCESGEAIAQVLDLGIAPALAEGRLVELFPDWPDERFPLYALYPSRHLPAAKVRAFLAFVSELCGETTGPV</sequence>
<dbReference type="CDD" id="cd08422">
    <property type="entry name" value="PBP2_CrgA_like"/>
    <property type="match status" value="1"/>
</dbReference>
<protein>
    <submittedName>
        <fullName evidence="6">LysR substrate-binding domain-containing protein</fullName>
    </submittedName>
</protein>
<dbReference type="Pfam" id="PF00126">
    <property type="entry name" value="HTH_1"/>
    <property type="match status" value="1"/>
</dbReference>
<evidence type="ECO:0000256" key="1">
    <source>
        <dbReference type="ARBA" id="ARBA00009437"/>
    </source>
</evidence>
<evidence type="ECO:0000259" key="5">
    <source>
        <dbReference type="PROSITE" id="PS50931"/>
    </source>
</evidence>
<evidence type="ECO:0000256" key="2">
    <source>
        <dbReference type="ARBA" id="ARBA00023015"/>
    </source>
</evidence>
<keyword evidence="4" id="KW-0804">Transcription</keyword>
<dbReference type="InterPro" id="IPR000847">
    <property type="entry name" value="LysR_HTH_N"/>
</dbReference>
<dbReference type="RefSeq" id="WP_054613779.1">
    <property type="nucleotide sequence ID" value="NZ_CP101125.1"/>
</dbReference>
<dbReference type="Pfam" id="PF03466">
    <property type="entry name" value="LysR_substrate"/>
    <property type="match status" value="1"/>
</dbReference>
<accession>A0ABY5EM53</accession>
<dbReference type="InterPro" id="IPR058163">
    <property type="entry name" value="LysR-type_TF_proteobact-type"/>
</dbReference>
<evidence type="ECO:0000313" key="6">
    <source>
        <dbReference type="EMBL" id="UTO15295.1"/>
    </source>
</evidence>
<feature type="domain" description="HTH lysR-type" evidence="5">
    <location>
        <begin position="13"/>
        <end position="63"/>
    </location>
</feature>
<gene>
    <name evidence="6" type="ORF">NK667_02685</name>
</gene>
<name>A0ABY5EM53_9PSED</name>
<dbReference type="SUPFAM" id="SSF53850">
    <property type="entry name" value="Periplasmic binding protein-like II"/>
    <property type="match status" value="1"/>
</dbReference>